<evidence type="ECO:0000313" key="11">
    <source>
        <dbReference type="Proteomes" id="UP000261540"/>
    </source>
</evidence>
<evidence type="ECO:0000256" key="5">
    <source>
        <dbReference type="ARBA" id="ARBA00023054"/>
    </source>
</evidence>
<dbReference type="Ensembl" id="ENSPKIT00000020843.1">
    <property type="protein sequence ID" value="ENSPKIP00000039830.1"/>
    <property type="gene ID" value="ENSPKIG00000017035.1"/>
</dbReference>
<feature type="region of interest" description="Disordered" evidence="8">
    <location>
        <begin position="351"/>
        <end position="380"/>
    </location>
</feature>
<organism evidence="10 11">
    <name type="scientific">Paramormyrops kingsleyae</name>
    <dbReference type="NCBI Taxonomy" id="1676925"/>
    <lineage>
        <taxon>Eukaryota</taxon>
        <taxon>Metazoa</taxon>
        <taxon>Chordata</taxon>
        <taxon>Craniata</taxon>
        <taxon>Vertebrata</taxon>
        <taxon>Euteleostomi</taxon>
        <taxon>Actinopterygii</taxon>
        <taxon>Neopterygii</taxon>
        <taxon>Teleostei</taxon>
        <taxon>Osteoglossocephala</taxon>
        <taxon>Osteoglossomorpha</taxon>
        <taxon>Osteoglossiformes</taxon>
        <taxon>Mormyridae</taxon>
        <taxon>Paramormyrops</taxon>
    </lineage>
</organism>
<feature type="compositionally biased region" description="Low complexity" evidence="8">
    <location>
        <begin position="527"/>
        <end position="538"/>
    </location>
</feature>
<evidence type="ECO:0000256" key="2">
    <source>
        <dbReference type="ARBA" id="ARBA00004496"/>
    </source>
</evidence>
<reference evidence="10" key="2">
    <citation type="submission" date="2025-09" db="UniProtKB">
        <authorList>
            <consortium name="Ensembl"/>
        </authorList>
    </citation>
    <scope>IDENTIFICATION</scope>
</reference>
<evidence type="ECO:0000256" key="7">
    <source>
        <dbReference type="SAM" id="Coils"/>
    </source>
</evidence>
<name>A0A3B3TAZ8_9TELE</name>
<feature type="region of interest" description="Disordered" evidence="8">
    <location>
        <begin position="489"/>
        <end position="538"/>
    </location>
</feature>
<feature type="compositionally biased region" description="Polar residues" evidence="8">
    <location>
        <begin position="361"/>
        <end position="370"/>
    </location>
</feature>
<dbReference type="InterPro" id="IPR050719">
    <property type="entry name" value="Cortactin-Actin_Reg"/>
</dbReference>
<keyword evidence="6" id="KW-0966">Cell projection</keyword>
<sequence>MRTVKDSGPGHMNAHGMNAEQLSKPELLMLLGMLEGELEARDQVIEVLKAQRRDAFVQERYSLYRPNDPFLALQRDCEVAPGPVPENRDPLGPAPHPSPLTVLQLVVTHCKRMQQKMLAQLAAAEHRHRKVIADLEEEKRRHAQDTAEGDDVTYMLEKDRERLLQQLDFEKTQVRRLEKEQRRLLAQVEEERVQHRQISASLVKECQRASARSAELSRKLDEERVLTQGLLAGLEEERERMRLELEVEHERLGAEYERLRAELGAECQQLKAQLRQGEEHCQMLQTELGGLRLELGRSVRDREPVTVVTMSSVASQTEVGDSQLPEVSLQPKLNGHHPQEAELLTEECDQENGHDNGVAHSPTSLHQGLDSSSAATSPCSSPLLVKRQTSLCGSPGYQSSYQASITQRFQAARHKFQGPPEQESQGGSMARSPRDLSPVSTPTEPGCVKQMARHTVTQVLSRFTCQQGSTKPPAPFGTDYRTLAQASLVTGKSSNPQCMGVKSPKLPRTERGHPPPIPPKKPGLAQSPASPSPTTRASHFPELSIICGFSSTQEDNRELDLVMSSPS</sequence>
<keyword evidence="5 7" id="KW-0175">Coiled coil</keyword>
<proteinExistence type="predicted"/>
<evidence type="ECO:0000259" key="9">
    <source>
        <dbReference type="Pfam" id="PF09727"/>
    </source>
</evidence>
<gene>
    <name evidence="10" type="primary">CTTNBP2NL</name>
</gene>
<feature type="region of interest" description="Disordered" evidence="8">
    <location>
        <begin position="312"/>
        <end position="338"/>
    </location>
</feature>
<dbReference type="Proteomes" id="UP000261540">
    <property type="component" value="Unplaced"/>
</dbReference>
<dbReference type="PANTHER" id="PTHR23166:SF9">
    <property type="entry name" value="CTTNBP2 N-TERMINAL-LIKE PROTEIN"/>
    <property type="match status" value="1"/>
</dbReference>
<feature type="coiled-coil region" evidence="7">
    <location>
        <begin position="118"/>
        <end position="194"/>
    </location>
</feature>
<dbReference type="OrthoDB" id="6021133at2759"/>
<dbReference type="GO" id="GO:0005737">
    <property type="term" value="C:cytoplasm"/>
    <property type="evidence" value="ECO:0007669"/>
    <property type="project" value="UniProtKB-SubCell"/>
</dbReference>
<keyword evidence="4" id="KW-0597">Phosphoprotein</keyword>
<dbReference type="AlphaFoldDB" id="A0A3B3TAZ8"/>
<feature type="compositionally biased region" description="Low complexity" evidence="8">
    <location>
        <begin position="371"/>
        <end position="380"/>
    </location>
</feature>
<dbReference type="PANTHER" id="PTHR23166">
    <property type="entry name" value="FILAMIN/GPBP-INTERACTING PROTEIN"/>
    <property type="match status" value="1"/>
</dbReference>
<keyword evidence="11" id="KW-1185">Reference proteome</keyword>
<dbReference type="STRING" id="1676925.ENSPKIP00000039830"/>
<protein>
    <submittedName>
        <fullName evidence="10">CTTNBP2 N-terminal like b</fullName>
    </submittedName>
</protein>
<dbReference type="GO" id="GO:0042995">
    <property type="term" value="C:cell projection"/>
    <property type="evidence" value="ECO:0007669"/>
    <property type="project" value="UniProtKB-SubCell"/>
</dbReference>
<dbReference type="GeneTree" id="ENSGT00950000182852"/>
<dbReference type="InterPro" id="IPR019131">
    <property type="entry name" value="Cortactin-binding_p2_N"/>
</dbReference>
<evidence type="ECO:0000256" key="4">
    <source>
        <dbReference type="ARBA" id="ARBA00022553"/>
    </source>
</evidence>
<accession>A0A3B3TAZ8</accession>
<evidence type="ECO:0000313" key="10">
    <source>
        <dbReference type="Ensembl" id="ENSPKIP00000039830.1"/>
    </source>
</evidence>
<evidence type="ECO:0000256" key="6">
    <source>
        <dbReference type="ARBA" id="ARBA00023273"/>
    </source>
</evidence>
<feature type="domain" description="Cortactin-binding protein-2 N-terminal" evidence="9">
    <location>
        <begin position="21"/>
        <end position="208"/>
    </location>
</feature>
<reference evidence="10" key="1">
    <citation type="submission" date="2025-08" db="UniProtKB">
        <authorList>
            <consortium name="Ensembl"/>
        </authorList>
    </citation>
    <scope>IDENTIFICATION</scope>
</reference>
<dbReference type="Pfam" id="PF09727">
    <property type="entry name" value="CortBP2"/>
    <property type="match status" value="1"/>
</dbReference>
<feature type="coiled-coil region" evidence="7">
    <location>
        <begin position="231"/>
        <end position="287"/>
    </location>
</feature>
<keyword evidence="3" id="KW-0963">Cytoplasm</keyword>
<comment type="subcellular location">
    <subcellularLocation>
        <location evidence="1">Cell projection</location>
    </subcellularLocation>
    <subcellularLocation>
        <location evidence="2">Cytoplasm</location>
    </subcellularLocation>
</comment>
<evidence type="ECO:0000256" key="8">
    <source>
        <dbReference type="SAM" id="MobiDB-lite"/>
    </source>
</evidence>
<evidence type="ECO:0000256" key="3">
    <source>
        <dbReference type="ARBA" id="ARBA00022490"/>
    </source>
</evidence>
<feature type="region of interest" description="Disordered" evidence="8">
    <location>
        <begin position="412"/>
        <end position="446"/>
    </location>
</feature>
<evidence type="ECO:0000256" key="1">
    <source>
        <dbReference type="ARBA" id="ARBA00004316"/>
    </source>
</evidence>